<reference evidence="2 3" key="1">
    <citation type="submission" date="2013-09" db="EMBL/GenBank/DDBJ databases">
        <title>Corchorus capsularis genome sequencing.</title>
        <authorList>
            <person name="Alam M."/>
            <person name="Haque M.S."/>
            <person name="Islam M.S."/>
            <person name="Emdad E.M."/>
            <person name="Islam M.M."/>
            <person name="Ahmed B."/>
            <person name="Halim A."/>
            <person name="Hossen Q.M.M."/>
            <person name="Hossain M.Z."/>
            <person name="Ahmed R."/>
            <person name="Khan M.M."/>
            <person name="Islam R."/>
            <person name="Rashid M.M."/>
            <person name="Khan S.A."/>
            <person name="Rahman M.S."/>
            <person name="Alam M."/>
        </authorList>
    </citation>
    <scope>NUCLEOTIDE SEQUENCE [LARGE SCALE GENOMIC DNA]</scope>
    <source>
        <strain evidence="3">cv. CVL-1</strain>
        <tissue evidence="2">Whole seedling</tissue>
    </source>
</reference>
<organism evidence="2 3">
    <name type="scientific">Corchorus capsularis</name>
    <name type="common">Jute</name>
    <dbReference type="NCBI Taxonomy" id="210143"/>
    <lineage>
        <taxon>Eukaryota</taxon>
        <taxon>Viridiplantae</taxon>
        <taxon>Streptophyta</taxon>
        <taxon>Embryophyta</taxon>
        <taxon>Tracheophyta</taxon>
        <taxon>Spermatophyta</taxon>
        <taxon>Magnoliopsida</taxon>
        <taxon>eudicotyledons</taxon>
        <taxon>Gunneridae</taxon>
        <taxon>Pentapetalae</taxon>
        <taxon>rosids</taxon>
        <taxon>malvids</taxon>
        <taxon>Malvales</taxon>
        <taxon>Malvaceae</taxon>
        <taxon>Grewioideae</taxon>
        <taxon>Apeibeae</taxon>
        <taxon>Corchorus</taxon>
    </lineage>
</organism>
<keyword evidence="3" id="KW-1185">Reference proteome</keyword>
<sequence length="126" mass="14566">MRQRLNKFNSSDCDETLEIDKIKESRFTFGDSKPQNAKHGRKLEIKSFLQKDSFGKFIVSGKKRSKNKDNQSDKKFTPYMGKRKLDFKVGGGRLGPPSLMAGHDKKRLKLVKDFDPNETHDQDKNM</sequence>
<feature type="region of interest" description="Disordered" evidence="1">
    <location>
        <begin position="59"/>
        <end position="126"/>
    </location>
</feature>
<evidence type="ECO:0000313" key="3">
    <source>
        <dbReference type="Proteomes" id="UP000188268"/>
    </source>
</evidence>
<dbReference type="AlphaFoldDB" id="A0A1R3FU30"/>
<comment type="caution">
    <text evidence="2">The sequence shown here is derived from an EMBL/GenBank/DDBJ whole genome shotgun (WGS) entry which is preliminary data.</text>
</comment>
<protein>
    <submittedName>
        <fullName evidence="2">Uncharacterized protein</fullName>
    </submittedName>
</protein>
<dbReference type="Proteomes" id="UP000188268">
    <property type="component" value="Unassembled WGS sequence"/>
</dbReference>
<evidence type="ECO:0000256" key="1">
    <source>
        <dbReference type="SAM" id="MobiDB-lite"/>
    </source>
</evidence>
<dbReference type="EMBL" id="AWWV01016503">
    <property type="protein sequence ID" value="OMO49361.1"/>
    <property type="molecule type" value="Genomic_DNA"/>
</dbReference>
<name>A0A1R3FU30_COCAP</name>
<dbReference type="OrthoDB" id="10535065at2759"/>
<proteinExistence type="predicted"/>
<gene>
    <name evidence="2" type="ORF">CCACVL1_31054</name>
</gene>
<evidence type="ECO:0000313" key="2">
    <source>
        <dbReference type="EMBL" id="OMO49361.1"/>
    </source>
</evidence>
<feature type="compositionally biased region" description="Basic and acidic residues" evidence="1">
    <location>
        <begin position="110"/>
        <end position="126"/>
    </location>
</feature>
<accession>A0A1R3FU30</accession>
<dbReference type="Gramene" id="OMO49361">
    <property type="protein sequence ID" value="OMO49361"/>
    <property type="gene ID" value="CCACVL1_31054"/>
</dbReference>
<feature type="compositionally biased region" description="Basic and acidic residues" evidence="1">
    <location>
        <begin position="67"/>
        <end position="76"/>
    </location>
</feature>